<dbReference type="RefSeq" id="WP_244349648.1">
    <property type="nucleotide sequence ID" value="NZ_JAFIRA010000010.1"/>
</dbReference>
<evidence type="ECO:0000313" key="2">
    <source>
        <dbReference type="Proteomes" id="UP000830835"/>
    </source>
</evidence>
<protein>
    <submittedName>
        <fullName evidence="1">Uncharacterized protein</fullName>
    </submittedName>
</protein>
<gene>
    <name evidence="1" type="ORF">JX360_05710</name>
</gene>
<keyword evidence="2" id="KW-1185">Reference proteome</keyword>
<name>A0ABT0C9E3_THEVL</name>
<organism evidence="1 2">
    <name type="scientific">Thermostichus vulcanus str. 'Rupite'</name>
    <dbReference type="NCBI Taxonomy" id="2813851"/>
    <lineage>
        <taxon>Bacteria</taxon>
        <taxon>Bacillati</taxon>
        <taxon>Cyanobacteriota</taxon>
        <taxon>Cyanophyceae</taxon>
        <taxon>Thermostichales</taxon>
        <taxon>Thermostichaceae</taxon>
        <taxon>Thermostichus</taxon>
    </lineage>
</organism>
<sequence>MRQAFVASLKLKDTSEIAGILHHHFPNTETTYFFLRWPHQVSGIQSGIPHDFTCQEGQVFALQAELRWKQTVRGLDLLYLGTQSPAASFTPLSGEWRYEDYEADLYGNPQNQETRFPKSFDYSKALEIGQRYFIDSVTARVHFIALIPR</sequence>
<dbReference type="Proteomes" id="UP000830835">
    <property type="component" value="Unassembled WGS sequence"/>
</dbReference>
<proteinExistence type="predicted"/>
<evidence type="ECO:0000313" key="1">
    <source>
        <dbReference type="EMBL" id="MCJ2542405.1"/>
    </source>
</evidence>
<comment type="caution">
    <text evidence="1">The sequence shown here is derived from an EMBL/GenBank/DDBJ whole genome shotgun (WGS) entry which is preliminary data.</text>
</comment>
<reference evidence="1" key="1">
    <citation type="submission" date="2021-02" db="EMBL/GenBank/DDBJ databases">
        <title>The CRISPR/cas machinery reduction and long-range gene transfer in the hot spring cyanobacterium Synechococcus.</title>
        <authorList>
            <person name="Dvorak P."/>
            <person name="Jahodarova E."/>
            <person name="Hasler P."/>
            <person name="Poulickova A."/>
        </authorList>
    </citation>
    <scope>NUCLEOTIDE SEQUENCE</scope>
    <source>
        <strain evidence="1">Rupite</strain>
    </source>
</reference>
<dbReference type="EMBL" id="JAFIRA010000010">
    <property type="protein sequence ID" value="MCJ2542405.1"/>
    <property type="molecule type" value="Genomic_DNA"/>
</dbReference>
<accession>A0ABT0C9E3</accession>